<dbReference type="AlphaFoldDB" id="X1N3F7"/>
<feature type="non-terminal residue" evidence="1">
    <location>
        <position position="1"/>
    </location>
</feature>
<sequence length="60" mass="6629">SALVRLCLDVDHIRFIVGLGVNPAHQNPDLPRQLGMKLAVVREIAEGLRKRGKEVTVETV</sequence>
<comment type="caution">
    <text evidence="1">The sequence shown here is derived from an EMBL/GenBank/DDBJ whole genome shotgun (WGS) entry which is preliminary data.</text>
</comment>
<accession>X1N3F7</accession>
<protein>
    <submittedName>
        <fullName evidence="1">Uncharacterized protein</fullName>
    </submittedName>
</protein>
<proteinExistence type="predicted"/>
<name>X1N3F7_9ZZZZ</name>
<evidence type="ECO:0000313" key="1">
    <source>
        <dbReference type="EMBL" id="GAI38532.1"/>
    </source>
</evidence>
<gene>
    <name evidence="1" type="ORF">S06H3_47994</name>
</gene>
<reference evidence="1" key="1">
    <citation type="journal article" date="2014" name="Front. Microbiol.">
        <title>High frequency of phylogenetically diverse reductive dehalogenase-homologous genes in deep subseafloor sedimentary metagenomes.</title>
        <authorList>
            <person name="Kawai M."/>
            <person name="Futagami T."/>
            <person name="Toyoda A."/>
            <person name="Takaki Y."/>
            <person name="Nishi S."/>
            <person name="Hori S."/>
            <person name="Arai W."/>
            <person name="Tsubouchi T."/>
            <person name="Morono Y."/>
            <person name="Uchiyama I."/>
            <person name="Ito T."/>
            <person name="Fujiyama A."/>
            <person name="Inagaki F."/>
            <person name="Takami H."/>
        </authorList>
    </citation>
    <scope>NUCLEOTIDE SEQUENCE</scope>
    <source>
        <strain evidence="1">Expedition CK06-06</strain>
    </source>
</reference>
<organism evidence="1">
    <name type="scientific">marine sediment metagenome</name>
    <dbReference type="NCBI Taxonomy" id="412755"/>
    <lineage>
        <taxon>unclassified sequences</taxon>
        <taxon>metagenomes</taxon>
        <taxon>ecological metagenomes</taxon>
    </lineage>
</organism>
<dbReference type="EMBL" id="BARV01030191">
    <property type="protein sequence ID" value="GAI38532.1"/>
    <property type="molecule type" value="Genomic_DNA"/>
</dbReference>